<keyword evidence="2 5" id="KW-0812">Transmembrane</keyword>
<organism evidence="6 7">
    <name type="scientific">Coniosporium apollinis</name>
    <dbReference type="NCBI Taxonomy" id="61459"/>
    <lineage>
        <taxon>Eukaryota</taxon>
        <taxon>Fungi</taxon>
        <taxon>Dikarya</taxon>
        <taxon>Ascomycota</taxon>
        <taxon>Pezizomycotina</taxon>
        <taxon>Dothideomycetes</taxon>
        <taxon>Dothideomycetes incertae sedis</taxon>
        <taxon>Coniosporium</taxon>
    </lineage>
</organism>
<evidence type="ECO:0000256" key="2">
    <source>
        <dbReference type="ARBA" id="ARBA00022692"/>
    </source>
</evidence>
<evidence type="ECO:0000256" key="5">
    <source>
        <dbReference type="SAM" id="Phobius"/>
    </source>
</evidence>
<evidence type="ECO:0000313" key="6">
    <source>
        <dbReference type="EMBL" id="KAJ9621799.1"/>
    </source>
</evidence>
<gene>
    <name evidence="6" type="ORF">H2201_009415</name>
</gene>
<feature type="transmembrane region" description="Helical" evidence="5">
    <location>
        <begin position="64"/>
        <end position="80"/>
    </location>
</feature>
<dbReference type="EMBL" id="JAPDRL010001530">
    <property type="protein sequence ID" value="KAJ9621799.1"/>
    <property type="molecule type" value="Genomic_DNA"/>
</dbReference>
<feature type="transmembrane region" description="Helical" evidence="5">
    <location>
        <begin position="38"/>
        <end position="58"/>
    </location>
</feature>
<dbReference type="Pfam" id="PF03741">
    <property type="entry name" value="TerC"/>
    <property type="match status" value="1"/>
</dbReference>
<evidence type="ECO:0000256" key="3">
    <source>
        <dbReference type="ARBA" id="ARBA00022989"/>
    </source>
</evidence>
<dbReference type="PANTHER" id="PTHR30238">
    <property type="entry name" value="MEMBRANE BOUND PREDICTED REDOX MODULATOR"/>
    <property type="match status" value="1"/>
</dbReference>
<proteinExistence type="predicted"/>
<dbReference type="InterPro" id="IPR005496">
    <property type="entry name" value="Integral_membrane_TerC"/>
</dbReference>
<feature type="transmembrane region" description="Helical" evidence="5">
    <location>
        <begin position="12"/>
        <end position="31"/>
    </location>
</feature>
<evidence type="ECO:0000313" key="7">
    <source>
        <dbReference type="Proteomes" id="UP001172684"/>
    </source>
</evidence>
<keyword evidence="4 5" id="KW-0472">Membrane</keyword>
<evidence type="ECO:0000256" key="1">
    <source>
        <dbReference type="ARBA" id="ARBA00004141"/>
    </source>
</evidence>
<protein>
    <recommendedName>
        <fullName evidence="8">TerC family protein</fullName>
    </recommendedName>
</protein>
<keyword evidence="7" id="KW-1185">Reference proteome</keyword>
<accession>A0ABQ9NK55</accession>
<comment type="caution">
    <text evidence="6">The sequence shown here is derived from an EMBL/GenBank/DDBJ whole genome shotgun (WGS) entry which is preliminary data.</text>
</comment>
<comment type="subcellular location">
    <subcellularLocation>
        <location evidence="1">Membrane</location>
        <topology evidence="1">Multi-pass membrane protein</topology>
    </subcellularLocation>
</comment>
<reference evidence="6" key="1">
    <citation type="submission" date="2022-10" db="EMBL/GenBank/DDBJ databases">
        <title>Culturing micro-colonial fungi from biological soil crusts in the Mojave desert and describing Neophaeococcomyces mojavensis, and introducing the new genera and species Taxawa tesnikishii.</title>
        <authorList>
            <person name="Kurbessoian T."/>
            <person name="Stajich J.E."/>
        </authorList>
    </citation>
    <scope>NUCLEOTIDE SEQUENCE</scope>
    <source>
        <strain evidence="6">TK_1</strain>
    </source>
</reference>
<keyword evidence="3 5" id="KW-1133">Transmembrane helix</keyword>
<sequence>MAYYTGFMIEKSLSMDNVFVIALIFSFFAIPRQYQHRVLFWGILGVIVLRAIMIGVGAALVSNFGWLLYLFGAFLVFTGIK</sequence>
<name>A0ABQ9NK55_9PEZI</name>
<feature type="non-terminal residue" evidence="6">
    <location>
        <position position="81"/>
    </location>
</feature>
<evidence type="ECO:0000256" key="4">
    <source>
        <dbReference type="ARBA" id="ARBA00023136"/>
    </source>
</evidence>
<dbReference type="Proteomes" id="UP001172684">
    <property type="component" value="Unassembled WGS sequence"/>
</dbReference>
<evidence type="ECO:0008006" key="8">
    <source>
        <dbReference type="Google" id="ProtNLM"/>
    </source>
</evidence>
<dbReference type="PANTHER" id="PTHR30238:SF0">
    <property type="entry name" value="THYLAKOID MEMBRANE PROTEIN TERC, CHLOROPLASTIC"/>
    <property type="match status" value="1"/>
</dbReference>